<reference evidence="1" key="1">
    <citation type="submission" date="2016-01" db="EMBL/GenBank/DDBJ databases">
        <title>Reference transcriptome for the parasite Schistocephalus solidus: insights into the molecular evolution of parasitism.</title>
        <authorList>
            <person name="Hebert F.O."/>
            <person name="Grambauer S."/>
            <person name="Barber I."/>
            <person name="Landry C.R."/>
            <person name="Aubin-Horth N."/>
        </authorList>
    </citation>
    <scope>NUCLEOTIDE SEQUENCE</scope>
</reference>
<organism evidence="1">
    <name type="scientific">Schistocephalus solidus</name>
    <name type="common">Tapeworm</name>
    <dbReference type="NCBI Taxonomy" id="70667"/>
    <lineage>
        <taxon>Eukaryota</taxon>
        <taxon>Metazoa</taxon>
        <taxon>Spiralia</taxon>
        <taxon>Lophotrochozoa</taxon>
        <taxon>Platyhelminthes</taxon>
        <taxon>Cestoda</taxon>
        <taxon>Eucestoda</taxon>
        <taxon>Diphyllobothriidea</taxon>
        <taxon>Diphyllobothriidae</taxon>
        <taxon>Schistocephalus</taxon>
    </lineage>
</organism>
<feature type="non-terminal residue" evidence="1">
    <location>
        <position position="1"/>
    </location>
</feature>
<name>A0A0X3PWN8_SCHSO</name>
<dbReference type="EMBL" id="GEEE01006970">
    <property type="protein sequence ID" value="JAP56255.1"/>
    <property type="molecule type" value="Transcribed_RNA"/>
</dbReference>
<accession>A0A0X3PWN8</accession>
<sequence length="114" mass="13767">LLLLTMEGKYLPLNEDIRIWRVSFYMKHVIMIYKRRDRVSIAMLLCLLLLTMVPCLVNTQKTFPRFNFIETFQEDSNDGRQFGRKNLFKDVKQFRKYLERLSEWVAITGRPRFG</sequence>
<dbReference type="AlphaFoldDB" id="A0A0X3PWN8"/>
<protein>
    <submittedName>
        <fullName evidence="1">Uncharacterized protein</fullName>
    </submittedName>
</protein>
<proteinExistence type="predicted"/>
<gene>
    <name evidence="1" type="ORF">TR161838</name>
</gene>
<evidence type="ECO:0000313" key="1">
    <source>
        <dbReference type="EMBL" id="JAP56255.1"/>
    </source>
</evidence>